<dbReference type="EMBL" id="FZNR01000030">
    <property type="protein sequence ID" value="SNS96469.1"/>
    <property type="molecule type" value="Genomic_DNA"/>
</dbReference>
<dbReference type="Proteomes" id="UP000198415">
    <property type="component" value="Unassembled WGS sequence"/>
</dbReference>
<dbReference type="AlphaFoldDB" id="A0A239ISB1"/>
<evidence type="ECO:0000313" key="3">
    <source>
        <dbReference type="Proteomes" id="UP000198415"/>
    </source>
</evidence>
<dbReference type="InterPro" id="IPR012341">
    <property type="entry name" value="6hp_glycosidase-like_sf"/>
</dbReference>
<organism evidence="2 3">
    <name type="scientific">Actinoplanes regularis</name>
    <dbReference type="NCBI Taxonomy" id="52697"/>
    <lineage>
        <taxon>Bacteria</taxon>
        <taxon>Bacillati</taxon>
        <taxon>Actinomycetota</taxon>
        <taxon>Actinomycetes</taxon>
        <taxon>Micromonosporales</taxon>
        <taxon>Micromonosporaceae</taxon>
        <taxon>Actinoplanes</taxon>
    </lineage>
</organism>
<name>A0A239ISB1_9ACTN</name>
<keyword evidence="3" id="KW-1185">Reference proteome</keyword>
<dbReference type="RefSeq" id="WP_179277497.1">
    <property type="nucleotide sequence ID" value="NZ_BOMU01000111.1"/>
</dbReference>
<dbReference type="GO" id="GO:0005975">
    <property type="term" value="P:carbohydrate metabolic process"/>
    <property type="evidence" value="ECO:0007669"/>
    <property type="project" value="InterPro"/>
</dbReference>
<reference evidence="2 3" key="1">
    <citation type="submission" date="2017-06" db="EMBL/GenBank/DDBJ databases">
        <authorList>
            <person name="Kim H.J."/>
            <person name="Triplett B.A."/>
        </authorList>
    </citation>
    <scope>NUCLEOTIDE SEQUENCE [LARGE SCALE GENOMIC DNA]</scope>
    <source>
        <strain evidence="2 3">DSM 43151</strain>
    </source>
</reference>
<dbReference type="Pfam" id="PF22422">
    <property type="entry name" value="MGH1-like_GH"/>
    <property type="match status" value="1"/>
</dbReference>
<evidence type="ECO:0000313" key="2">
    <source>
        <dbReference type="EMBL" id="SNS96469.1"/>
    </source>
</evidence>
<evidence type="ECO:0000259" key="1">
    <source>
        <dbReference type="Pfam" id="PF22422"/>
    </source>
</evidence>
<gene>
    <name evidence="2" type="ORF">SAMN06264365_13093</name>
</gene>
<proteinExistence type="predicted"/>
<protein>
    <recommendedName>
        <fullName evidence="1">Mannosylglycerate hydrolase MGH1-like glycoside hydrolase domain-containing protein</fullName>
    </recommendedName>
</protein>
<dbReference type="Gene3D" id="1.50.10.10">
    <property type="match status" value="1"/>
</dbReference>
<dbReference type="InterPro" id="IPR054491">
    <property type="entry name" value="MGH1-like_GH"/>
</dbReference>
<dbReference type="InterPro" id="IPR008928">
    <property type="entry name" value="6-hairpin_glycosidase_sf"/>
</dbReference>
<accession>A0A239ISB1</accession>
<sequence>MLQRGEAAQERGLGIRQVQVAVAARQWKATAGEIRTAMLRLWDGSRFLARNAETGEIGTSTLDLMPIAVGAGLPGQVSDTLAGRIAAHLTAHGPATEPTNSAQYASDGYWRGPIWAPSTVLIEDCLRRAGHVTLADEISQRFRVLCEKSGFAENFDAETGTGLRDRAYTWTAASYLIFAAVRCRRAHALRRALVS</sequence>
<feature type="domain" description="Mannosylglycerate hydrolase MGH1-like glycoside hydrolase" evidence="1">
    <location>
        <begin position="23"/>
        <end position="171"/>
    </location>
</feature>
<dbReference type="SUPFAM" id="SSF48208">
    <property type="entry name" value="Six-hairpin glycosidases"/>
    <property type="match status" value="1"/>
</dbReference>